<keyword evidence="3" id="KW-1185">Reference proteome</keyword>
<dbReference type="AlphaFoldDB" id="A0A428S3L6"/>
<comment type="function">
    <text evidence="1">Catalyzes the aldol condensation of dihydroxyacetone phosphate (DHAP or glycerone-phosphate) with glyceraldehyde 3-phosphate (G3P) to form fructose 1,6-bisphosphate (FBP) in gluconeogenesis and the reverse reaction in glycolysis.</text>
</comment>
<protein>
    <recommendedName>
        <fullName evidence="1">Fructose-bisphosphate aldolase</fullName>
        <shortName evidence="1">FBP aldolase</shortName>
        <ecNumber evidence="1">4.1.2.13</ecNumber>
    </recommendedName>
</protein>
<dbReference type="STRING" id="1325735.A0A428S3L6"/>
<proteinExistence type="inferred from homology"/>
<comment type="caution">
    <text evidence="2">The sequence shown here is derived from an EMBL/GenBank/DDBJ whole genome shotgun (WGS) entry which is preliminary data.</text>
</comment>
<evidence type="ECO:0000313" key="2">
    <source>
        <dbReference type="EMBL" id="RSL84365.1"/>
    </source>
</evidence>
<keyword evidence="1" id="KW-0479">Metal-binding</keyword>
<comment type="similarity">
    <text evidence="1">Belongs to the class II fructose-bisphosphate aldolase family.</text>
</comment>
<gene>
    <name evidence="2" type="ORF">CEP52_016461</name>
</gene>
<sequence>MASFPQSNRTYQILDAASRVVTPYNDDGVMAVIRAAEAAKSPAIIQVFPWTLKFQGPHFIRYVIEAAHSASIPIAVHLDHCIEPDDVEAALELPFDSIMVDASIHEPAENIRRCKEIVQRANAKNIAIEADMGRIEGGEDGLPTVDLDTILTQPHEALDYGPGGPEAFWKLPLLMDVHKSIPDIPLVLHGTHGVSDGQFRKTRAYGMVKVNLNRTVRDEYTKFVTDNAGRLELTVLKMEAVEVYQASIERVMRDVLYSAGKAS</sequence>
<dbReference type="EMBL" id="NKCK01000350">
    <property type="protein sequence ID" value="RSL84365.1"/>
    <property type="molecule type" value="Genomic_DNA"/>
</dbReference>
<dbReference type="GO" id="GO:0008270">
    <property type="term" value="F:zinc ion binding"/>
    <property type="evidence" value="ECO:0007669"/>
    <property type="project" value="UniProtKB-UniRule"/>
</dbReference>
<evidence type="ECO:0000313" key="3">
    <source>
        <dbReference type="Proteomes" id="UP000287144"/>
    </source>
</evidence>
<name>A0A428S3L6_9HYPO</name>
<keyword evidence="1" id="KW-0456">Lyase</keyword>
<dbReference type="GO" id="GO:0004332">
    <property type="term" value="F:fructose-bisphosphate aldolase activity"/>
    <property type="evidence" value="ECO:0007669"/>
    <property type="project" value="UniProtKB-EC"/>
</dbReference>
<reference evidence="2 3" key="1">
    <citation type="submission" date="2017-06" db="EMBL/GenBank/DDBJ databases">
        <title>Comparative genomic analysis of Ambrosia Fusariam Clade fungi.</title>
        <authorList>
            <person name="Stajich J.E."/>
            <person name="Carrillo J."/>
            <person name="Kijimoto T."/>
            <person name="Eskalen A."/>
            <person name="O'Donnell K."/>
            <person name="Kasson M."/>
        </authorList>
    </citation>
    <scope>NUCLEOTIDE SEQUENCE [LARGE SCALE GENOMIC DNA]</scope>
    <source>
        <strain evidence="2 3">NRRL62579</strain>
    </source>
</reference>
<dbReference type="GO" id="GO:0006096">
    <property type="term" value="P:glycolytic process"/>
    <property type="evidence" value="ECO:0007669"/>
    <property type="project" value="UniProtKB-UniPathway"/>
</dbReference>
<dbReference type="InterPro" id="IPR000771">
    <property type="entry name" value="FBA_II"/>
</dbReference>
<keyword evidence="1" id="KW-0862">Zinc</keyword>
<dbReference type="Proteomes" id="UP000287144">
    <property type="component" value="Unassembled WGS sequence"/>
</dbReference>
<organism evidence="2 3">
    <name type="scientific">Fusarium oligoseptatum</name>
    <dbReference type="NCBI Taxonomy" id="2604345"/>
    <lineage>
        <taxon>Eukaryota</taxon>
        <taxon>Fungi</taxon>
        <taxon>Dikarya</taxon>
        <taxon>Ascomycota</taxon>
        <taxon>Pezizomycotina</taxon>
        <taxon>Sordariomycetes</taxon>
        <taxon>Hypocreomycetidae</taxon>
        <taxon>Hypocreales</taxon>
        <taxon>Nectriaceae</taxon>
        <taxon>Fusarium</taxon>
        <taxon>Fusarium solani species complex</taxon>
    </lineage>
</organism>
<dbReference type="SUPFAM" id="SSF51569">
    <property type="entry name" value="Aldolase"/>
    <property type="match status" value="1"/>
</dbReference>
<dbReference type="PANTHER" id="PTHR30304:SF0">
    <property type="entry name" value="D-TAGATOSE-1,6-BISPHOSPHATE ALDOLASE SUBUNIT GATY-RELATED"/>
    <property type="match status" value="1"/>
</dbReference>
<comment type="catalytic activity">
    <reaction evidence="1">
        <text>beta-D-fructose 1,6-bisphosphate = D-glyceraldehyde 3-phosphate + dihydroxyacetone phosphate</text>
        <dbReference type="Rhea" id="RHEA:14729"/>
        <dbReference type="ChEBI" id="CHEBI:32966"/>
        <dbReference type="ChEBI" id="CHEBI:57642"/>
        <dbReference type="ChEBI" id="CHEBI:59776"/>
        <dbReference type="EC" id="4.1.2.13"/>
    </reaction>
</comment>
<dbReference type="InterPro" id="IPR013785">
    <property type="entry name" value="Aldolase_TIM"/>
</dbReference>
<dbReference type="EC" id="4.1.2.13" evidence="1"/>
<evidence type="ECO:0000256" key="1">
    <source>
        <dbReference type="RuleBase" id="RU366023"/>
    </source>
</evidence>
<keyword evidence="1" id="KW-0324">Glycolysis</keyword>
<comment type="cofactor">
    <cofactor evidence="1">
        <name>Zn(2+)</name>
        <dbReference type="ChEBI" id="CHEBI:29105"/>
    </cofactor>
    <text evidence="1">Binds 2 Zn(2+) ions per subunit. One is catalytic and the other provides a structural contribution.</text>
</comment>
<dbReference type="PANTHER" id="PTHR30304">
    <property type="entry name" value="D-TAGATOSE-1,6-BISPHOSPHATE ALDOLASE"/>
    <property type="match status" value="1"/>
</dbReference>
<comment type="pathway">
    <text evidence="1">Carbohydrate degradation; glycolysis; D-glyceraldehyde 3-phosphate and glycerone phosphate from D-glucose: step 4/4.</text>
</comment>
<dbReference type="Gene3D" id="3.20.20.70">
    <property type="entry name" value="Aldolase class I"/>
    <property type="match status" value="1"/>
</dbReference>
<dbReference type="Pfam" id="PF01116">
    <property type="entry name" value="F_bP_aldolase"/>
    <property type="match status" value="2"/>
</dbReference>
<dbReference type="UniPathway" id="UPA00109">
    <property type="reaction ID" value="UER00183"/>
</dbReference>
<accession>A0A428S3L6</accession>
<dbReference type="InterPro" id="IPR050246">
    <property type="entry name" value="Class_II_FBP_aldolase"/>
</dbReference>